<keyword evidence="2" id="KW-1185">Reference proteome</keyword>
<name>A0AAY5LC80_ESOLU</name>
<reference evidence="1" key="3">
    <citation type="submission" date="2025-09" db="UniProtKB">
        <authorList>
            <consortium name="Ensembl"/>
        </authorList>
    </citation>
    <scope>IDENTIFICATION</scope>
</reference>
<dbReference type="AlphaFoldDB" id="A0AAY5LC80"/>
<dbReference type="GeneTree" id="ENSGT01120000277708"/>
<reference evidence="1 2" key="1">
    <citation type="submission" date="2020-02" db="EMBL/GenBank/DDBJ databases">
        <title>Esox lucius (northern pike) genome, fEsoLuc1, primary haplotype.</title>
        <authorList>
            <person name="Myers G."/>
            <person name="Karagic N."/>
            <person name="Meyer A."/>
            <person name="Pippel M."/>
            <person name="Reichard M."/>
            <person name="Winkler S."/>
            <person name="Tracey A."/>
            <person name="Sims Y."/>
            <person name="Howe K."/>
            <person name="Rhie A."/>
            <person name="Formenti G."/>
            <person name="Durbin R."/>
            <person name="Fedrigo O."/>
            <person name="Jarvis E.D."/>
        </authorList>
    </citation>
    <scope>NUCLEOTIDE SEQUENCE [LARGE SCALE GENOMIC DNA]</scope>
</reference>
<dbReference type="Ensembl" id="ENSELUT00000094851.1">
    <property type="protein sequence ID" value="ENSELUP00000096992.1"/>
    <property type="gene ID" value="ENSELUG00000041870.1"/>
</dbReference>
<sequence length="106" mass="12028">ATFPPGYGHAKLWLEEHSSEFGVLPFPPELNVIEHIWDAKQRAVEHRNLTPRNTTELWTALQEVWCSLPTDYFRKLMEPKPRHISAVSGTSVYFLHSTAVVSTVGA</sequence>
<dbReference type="Gene3D" id="3.30.420.10">
    <property type="entry name" value="Ribonuclease H-like superfamily/Ribonuclease H"/>
    <property type="match status" value="1"/>
</dbReference>
<evidence type="ECO:0000313" key="1">
    <source>
        <dbReference type="Ensembl" id="ENSELUP00000096992.1"/>
    </source>
</evidence>
<evidence type="ECO:0008006" key="3">
    <source>
        <dbReference type="Google" id="ProtNLM"/>
    </source>
</evidence>
<dbReference type="InterPro" id="IPR036397">
    <property type="entry name" value="RNaseH_sf"/>
</dbReference>
<accession>A0AAY5LC80</accession>
<evidence type="ECO:0000313" key="2">
    <source>
        <dbReference type="Proteomes" id="UP000265140"/>
    </source>
</evidence>
<proteinExistence type="predicted"/>
<reference evidence="1" key="2">
    <citation type="submission" date="2025-08" db="UniProtKB">
        <authorList>
            <consortium name="Ensembl"/>
        </authorList>
    </citation>
    <scope>IDENTIFICATION</scope>
</reference>
<dbReference type="GO" id="GO:0003676">
    <property type="term" value="F:nucleic acid binding"/>
    <property type="evidence" value="ECO:0007669"/>
    <property type="project" value="InterPro"/>
</dbReference>
<organism evidence="1 2">
    <name type="scientific">Esox lucius</name>
    <name type="common">Northern pike</name>
    <dbReference type="NCBI Taxonomy" id="8010"/>
    <lineage>
        <taxon>Eukaryota</taxon>
        <taxon>Metazoa</taxon>
        <taxon>Chordata</taxon>
        <taxon>Craniata</taxon>
        <taxon>Vertebrata</taxon>
        <taxon>Euteleostomi</taxon>
        <taxon>Actinopterygii</taxon>
        <taxon>Neopterygii</taxon>
        <taxon>Teleostei</taxon>
        <taxon>Protacanthopterygii</taxon>
        <taxon>Esociformes</taxon>
        <taxon>Esocidae</taxon>
        <taxon>Esox</taxon>
    </lineage>
</organism>
<protein>
    <recommendedName>
        <fullName evidence="3">Tc1-like transposase DDE domain-containing protein</fullName>
    </recommendedName>
</protein>
<dbReference type="Proteomes" id="UP000265140">
    <property type="component" value="Chromosome 24"/>
</dbReference>